<dbReference type="GO" id="GO:0003700">
    <property type="term" value="F:DNA-binding transcription factor activity"/>
    <property type="evidence" value="ECO:0007669"/>
    <property type="project" value="InterPro"/>
</dbReference>
<dbReference type="InterPro" id="IPR001034">
    <property type="entry name" value="DeoR_HTH"/>
</dbReference>
<dbReference type="Pfam" id="PF25583">
    <property type="entry name" value="WCX"/>
    <property type="match status" value="1"/>
</dbReference>
<evidence type="ECO:0000313" key="4">
    <source>
        <dbReference type="EMBL" id="BBZ09578.1"/>
    </source>
</evidence>
<keyword evidence="2" id="KW-0804">Transcription</keyword>
<dbReference type="STRING" id="126673.AWC01_15735"/>
<dbReference type="KEGG" id="mdr:MDOR_37470"/>
<evidence type="ECO:0000313" key="5">
    <source>
        <dbReference type="EMBL" id="ORV37682.1"/>
    </source>
</evidence>
<evidence type="ECO:0000256" key="1">
    <source>
        <dbReference type="ARBA" id="ARBA00023015"/>
    </source>
</evidence>
<evidence type="ECO:0000313" key="6">
    <source>
        <dbReference type="Proteomes" id="UP000193564"/>
    </source>
</evidence>
<gene>
    <name evidence="5" type="ORF">AWC01_15735</name>
    <name evidence="4" type="ORF">MDOR_37470</name>
</gene>
<protein>
    <submittedName>
        <fullName evidence="5">Transcriptional regulator</fullName>
    </submittedName>
</protein>
<organism evidence="5 6">
    <name type="scientific">Mycolicibacterium doricum</name>
    <dbReference type="NCBI Taxonomy" id="126673"/>
    <lineage>
        <taxon>Bacteria</taxon>
        <taxon>Bacillati</taxon>
        <taxon>Actinomycetota</taxon>
        <taxon>Actinomycetes</taxon>
        <taxon>Mycobacteriales</taxon>
        <taxon>Mycobacteriaceae</taxon>
        <taxon>Mycolicibacterium</taxon>
    </lineage>
</organism>
<dbReference type="AlphaFoldDB" id="A0A1X1T0D7"/>
<dbReference type="RefSeq" id="WP_085192291.1">
    <property type="nucleotide sequence ID" value="NZ_AP022605.1"/>
</dbReference>
<dbReference type="EMBL" id="LQOS01000046">
    <property type="protein sequence ID" value="ORV37682.1"/>
    <property type="molecule type" value="Genomic_DNA"/>
</dbReference>
<name>A0A1X1T0D7_9MYCO</name>
<evidence type="ECO:0000259" key="3">
    <source>
        <dbReference type="PROSITE" id="PS51000"/>
    </source>
</evidence>
<dbReference type="PANTHER" id="PTHR34580">
    <property type="match status" value="1"/>
</dbReference>
<proteinExistence type="predicted"/>
<dbReference type="EMBL" id="AP022605">
    <property type="protein sequence ID" value="BBZ09578.1"/>
    <property type="molecule type" value="Genomic_DNA"/>
</dbReference>
<keyword evidence="6" id="KW-1185">Reference proteome</keyword>
<dbReference type="InterPro" id="IPR051534">
    <property type="entry name" value="CBASS_pafABC_assoc_protein"/>
</dbReference>
<dbReference type="PANTHER" id="PTHR34580:SF1">
    <property type="entry name" value="PROTEIN PAFC"/>
    <property type="match status" value="1"/>
</dbReference>
<evidence type="ECO:0000256" key="2">
    <source>
        <dbReference type="ARBA" id="ARBA00023163"/>
    </source>
</evidence>
<dbReference type="InterPro" id="IPR036388">
    <property type="entry name" value="WH-like_DNA-bd_sf"/>
</dbReference>
<dbReference type="InterPro" id="IPR028349">
    <property type="entry name" value="PafC-like"/>
</dbReference>
<dbReference type="InterPro" id="IPR013196">
    <property type="entry name" value="HTH_11"/>
</dbReference>
<reference evidence="5 6" key="1">
    <citation type="submission" date="2016-01" db="EMBL/GenBank/DDBJ databases">
        <title>The new phylogeny of the genus Mycobacterium.</title>
        <authorList>
            <person name="Tarcisio F."/>
            <person name="Conor M."/>
            <person name="Antonella G."/>
            <person name="Elisabetta G."/>
            <person name="Giulia F.S."/>
            <person name="Sara T."/>
            <person name="Anna F."/>
            <person name="Clotilde B."/>
            <person name="Roberto B."/>
            <person name="Veronica D.S."/>
            <person name="Fabio R."/>
            <person name="Monica P."/>
            <person name="Olivier J."/>
            <person name="Enrico T."/>
            <person name="Nicola S."/>
        </authorList>
    </citation>
    <scope>NUCLEOTIDE SEQUENCE [LARGE SCALE GENOMIC DNA]</scope>
    <source>
        <strain evidence="5 6">DSM 44339</strain>
    </source>
</reference>
<dbReference type="OrthoDB" id="3171994at2"/>
<feature type="domain" description="HTH deoR-type" evidence="3">
    <location>
        <begin position="2"/>
        <end position="61"/>
    </location>
</feature>
<accession>A0A1X1T0D7</accession>
<dbReference type="Gene3D" id="1.10.10.10">
    <property type="entry name" value="Winged helix-like DNA-binding domain superfamily/Winged helix DNA-binding domain"/>
    <property type="match status" value="1"/>
</dbReference>
<sequence>MKASRLLHLLLILQSRQRVTTTELAERLEVSRRTILRDVEALSTAGVPVYAERGRNGGIVLLASARLNASHLDPGEMEALSVAGLNDELLNQMGLAAAHETAARKIAAREAAAPGTRTVIRLAELVVVDSGAWLAGPGTNVDVAELAWALRRRCRLRIEYRRSAEALPSSRVVDPYGLVAKSGRWYLVADVEATGRLFALDRLSDYELLDAPAALRHGQTLRTVWAALKERTESPGRVSVTVRLRASRLDLARRILGARIHAVSQAEDGWSTVIVRYPDVESVRQLLQFGDHIQVLVPEIARERIRQLAVDLAERHSPQPQELRPTRHGFNQYP</sequence>
<dbReference type="InterPro" id="IPR057727">
    <property type="entry name" value="WCX_dom"/>
</dbReference>
<dbReference type="PIRSF" id="PIRSF016838">
    <property type="entry name" value="PafC"/>
    <property type="match status" value="1"/>
</dbReference>
<evidence type="ECO:0000313" key="7">
    <source>
        <dbReference type="Proteomes" id="UP000467201"/>
    </source>
</evidence>
<dbReference type="InterPro" id="IPR036390">
    <property type="entry name" value="WH_DNA-bd_sf"/>
</dbReference>
<dbReference type="Pfam" id="PF13280">
    <property type="entry name" value="WYL"/>
    <property type="match status" value="1"/>
</dbReference>
<dbReference type="Proteomes" id="UP000467201">
    <property type="component" value="Chromosome"/>
</dbReference>
<dbReference type="PROSITE" id="PS52050">
    <property type="entry name" value="WYL"/>
    <property type="match status" value="1"/>
</dbReference>
<dbReference type="Proteomes" id="UP000193564">
    <property type="component" value="Unassembled WGS sequence"/>
</dbReference>
<keyword evidence="1" id="KW-0805">Transcription regulation</keyword>
<dbReference type="SUPFAM" id="SSF46785">
    <property type="entry name" value="Winged helix' DNA-binding domain"/>
    <property type="match status" value="1"/>
</dbReference>
<dbReference type="InterPro" id="IPR026881">
    <property type="entry name" value="WYL_dom"/>
</dbReference>
<reference evidence="4 7" key="2">
    <citation type="journal article" date="2019" name="Emerg. Microbes Infect.">
        <title>Comprehensive subspecies identification of 175 nontuberculous mycobacteria species based on 7547 genomic profiles.</title>
        <authorList>
            <person name="Matsumoto Y."/>
            <person name="Kinjo T."/>
            <person name="Motooka D."/>
            <person name="Nabeya D."/>
            <person name="Jung N."/>
            <person name="Uechi K."/>
            <person name="Horii T."/>
            <person name="Iida T."/>
            <person name="Fujita J."/>
            <person name="Nakamura S."/>
        </authorList>
    </citation>
    <scope>NUCLEOTIDE SEQUENCE [LARGE SCALE GENOMIC DNA]</scope>
    <source>
        <strain evidence="4 7">JCM 12405</strain>
    </source>
</reference>
<reference evidence="4" key="3">
    <citation type="submission" date="2020-02" db="EMBL/GenBank/DDBJ databases">
        <authorList>
            <person name="Matsumoto Y."/>
            <person name="Motooka D."/>
            <person name="Nakamura S."/>
        </authorList>
    </citation>
    <scope>NUCLEOTIDE SEQUENCE</scope>
    <source>
        <strain evidence="4">JCM 12405</strain>
    </source>
</reference>
<dbReference type="PROSITE" id="PS51000">
    <property type="entry name" value="HTH_DEOR_2"/>
    <property type="match status" value="1"/>
</dbReference>
<dbReference type="Pfam" id="PF08279">
    <property type="entry name" value="HTH_11"/>
    <property type="match status" value="1"/>
</dbReference>